<dbReference type="AlphaFoldDB" id="A0A1Q5UJK7"/>
<feature type="compositionally biased region" description="Basic and acidic residues" evidence="1">
    <location>
        <begin position="24"/>
        <end position="33"/>
    </location>
</feature>
<name>A0A1Q5UJK7_9EURO</name>
<keyword evidence="3" id="KW-1185">Reference proteome</keyword>
<dbReference type="EMBL" id="MNBE01000183">
    <property type="protein sequence ID" value="OKP12678.1"/>
    <property type="molecule type" value="Genomic_DNA"/>
</dbReference>
<reference evidence="2 3" key="1">
    <citation type="submission" date="2016-10" db="EMBL/GenBank/DDBJ databases">
        <title>Genome sequence of the ascomycete fungus Penicillium subrubescens.</title>
        <authorList>
            <person name="De Vries R.P."/>
            <person name="Peng M."/>
            <person name="Dilokpimol A."/>
            <person name="Hilden K."/>
            <person name="Makela M.R."/>
            <person name="Grigoriev I."/>
            <person name="Riley R."/>
            <person name="Granchi Z."/>
        </authorList>
    </citation>
    <scope>NUCLEOTIDE SEQUENCE [LARGE SCALE GENOMIC DNA]</scope>
    <source>
        <strain evidence="2 3">CBS 132785</strain>
    </source>
</reference>
<dbReference type="Proteomes" id="UP000186955">
    <property type="component" value="Unassembled WGS sequence"/>
</dbReference>
<evidence type="ECO:0000313" key="2">
    <source>
        <dbReference type="EMBL" id="OKP12678.1"/>
    </source>
</evidence>
<gene>
    <name evidence="2" type="ORF">PENSUB_1771</name>
</gene>
<comment type="caution">
    <text evidence="2">The sequence shown here is derived from an EMBL/GenBank/DDBJ whole genome shotgun (WGS) entry which is preliminary data.</text>
</comment>
<protein>
    <submittedName>
        <fullName evidence="2">Uncharacterized protein</fullName>
    </submittedName>
</protein>
<feature type="region of interest" description="Disordered" evidence="1">
    <location>
        <begin position="24"/>
        <end position="57"/>
    </location>
</feature>
<accession>A0A1Q5UJK7</accession>
<proteinExistence type="predicted"/>
<evidence type="ECO:0000313" key="3">
    <source>
        <dbReference type="Proteomes" id="UP000186955"/>
    </source>
</evidence>
<evidence type="ECO:0000256" key="1">
    <source>
        <dbReference type="SAM" id="MobiDB-lite"/>
    </source>
</evidence>
<organism evidence="2 3">
    <name type="scientific">Penicillium subrubescens</name>
    <dbReference type="NCBI Taxonomy" id="1316194"/>
    <lineage>
        <taxon>Eukaryota</taxon>
        <taxon>Fungi</taxon>
        <taxon>Dikarya</taxon>
        <taxon>Ascomycota</taxon>
        <taxon>Pezizomycotina</taxon>
        <taxon>Eurotiomycetes</taxon>
        <taxon>Eurotiomycetidae</taxon>
        <taxon>Eurotiales</taxon>
        <taxon>Aspergillaceae</taxon>
        <taxon>Penicillium</taxon>
    </lineage>
</organism>
<sequence length="57" mass="6469">MLDQIIKGFSQALHHPGLVVNEKADIRTANENKRQKRTRSTSRLLSKGAYQSKRAYG</sequence>